<proteinExistence type="predicted"/>
<name>A0A0B7FHY1_THACB</name>
<feature type="domain" description="BAH" evidence="1">
    <location>
        <begin position="107"/>
        <end position="235"/>
    </location>
</feature>
<evidence type="ECO:0000313" key="3">
    <source>
        <dbReference type="Proteomes" id="UP000059188"/>
    </source>
</evidence>
<accession>A0A0B7FHY1</accession>
<evidence type="ECO:0000313" key="2">
    <source>
        <dbReference type="EMBL" id="CEL55843.1"/>
    </source>
</evidence>
<dbReference type="PROSITE" id="PS51038">
    <property type="entry name" value="BAH"/>
    <property type="match status" value="1"/>
</dbReference>
<protein>
    <recommendedName>
        <fullName evidence="1">BAH domain-containing protein</fullName>
    </recommendedName>
</protein>
<dbReference type="EMBL" id="LN679101">
    <property type="protein sequence ID" value="CEL55843.1"/>
    <property type="molecule type" value="Genomic_DNA"/>
</dbReference>
<evidence type="ECO:0000259" key="1">
    <source>
        <dbReference type="PROSITE" id="PS51038"/>
    </source>
</evidence>
<dbReference type="OrthoDB" id="10259622at2759"/>
<gene>
    <name evidence="2" type="ORF">RSOLAG1IB_01855</name>
</gene>
<organism evidence="2 3">
    <name type="scientific">Thanatephorus cucumeris (strain AG1-IB / isolate 7/3/14)</name>
    <name type="common">Lettuce bottom rot fungus</name>
    <name type="synonym">Rhizoctonia solani</name>
    <dbReference type="NCBI Taxonomy" id="1108050"/>
    <lineage>
        <taxon>Eukaryota</taxon>
        <taxon>Fungi</taxon>
        <taxon>Dikarya</taxon>
        <taxon>Basidiomycota</taxon>
        <taxon>Agaricomycotina</taxon>
        <taxon>Agaricomycetes</taxon>
        <taxon>Cantharellales</taxon>
        <taxon>Ceratobasidiaceae</taxon>
        <taxon>Rhizoctonia</taxon>
        <taxon>Rhizoctonia solani AG-1</taxon>
    </lineage>
</organism>
<dbReference type="Proteomes" id="UP000059188">
    <property type="component" value="Unassembled WGS sequence"/>
</dbReference>
<sequence length="446" mass="50774">MSGPAATSLLRTSIGRYVRERPLPFTLSTQISPFVRLISALRRVFTARLHCLNTMPPSKNANRGVTTFRGVDPQNSTKLAQIFATHGYHLSKFTLSDGTEITTDQCVQVATGEDLSNTSAPNEMWFAEILDIKTDQRHSAKRKHVYVRIRWFYTPYNLDHYHKTVGKANTCRFGRNEMSLSDHIQVIPVAWIVRKARILFFDEEDGNNGCIQITPKDRWYRYHFKTGQGRMVTRKNQSLPRAGCGMPGCELRYSPEDEIQRFCPRWLCREWWHEECLRNREHVEPFSVYSLLRMLQGTPGFGGADDAADGETLVDNSNTLDVDEEFDEELASICSNLLSILKDIERDLIRSKDFEEKNLNLAPTILKNFSDFERIEKVLWCARSPIVRGKEYGVVGTGDLVAKARAILRETAESECWPTEERVAPFAACELPVLPIATCPNCDGAI</sequence>
<reference evidence="2 3" key="1">
    <citation type="submission" date="2014-11" db="EMBL/GenBank/DDBJ databases">
        <authorList>
            <person name="Wibberg Daniel"/>
        </authorList>
    </citation>
    <scope>NUCLEOTIDE SEQUENCE [LARGE SCALE GENOMIC DNA]</scope>
    <source>
        <strain evidence="2">Rhizoctonia solani AG1-IB 7/3/14</strain>
    </source>
</reference>
<dbReference type="AlphaFoldDB" id="A0A0B7FHY1"/>
<keyword evidence="3" id="KW-1185">Reference proteome</keyword>
<dbReference type="PANTHER" id="PTHR46364">
    <property type="entry name" value="OS08G0421900 PROTEIN"/>
    <property type="match status" value="1"/>
</dbReference>
<dbReference type="InterPro" id="IPR001025">
    <property type="entry name" value="BAH_dom"/>
</dbReference>
<dbReference type="Gene3D" id="2.30.30.490">
    <property type="match status" value="1"/>
</dbReference>
<dbReference type="GO" id="GO:0003682">
    <property type="term" value="F:chromatin binding"/>
    <property type="evidence" value="ECO:0007669"/>
    <property type="project" value="InterPro"/>
</dbReference>
<dbReference type="InterPro" id="IPR043151">
    <property type="entry name" value="BAH_sf"/>
</dbReference>